<dbReference type="EMBL" id="LJGW01000042">
    <property type="protein sequence ID" value="OEV13737.1"/>
    <property type="molecule type" value="Genomic_DNA"/>
</dbReference>
<comment type="caution">
    <text evidence="3">The sequence shown here is derived from an EMBL/GenBank/DDBJ whole genome shotgun (WGS) entry which is preliminary data.</text>
</comment>
<evidence type="ECO:0000313" key="3">
    <source>
        <dbReference type="EMBL" id="OEV13737.1"/>
    </source>
</evidence>
<feature type="transmembrane region" description="Helical" evidence="2">
    <location>
        <begin position="146"/>
        <end position="167"/>
    </location>
</feature>
<protein>
    <submittedName>
        <fullName evidence="3">Uncharacterized protein</fullName>
    </submittedName>
</protein>
<dbReference type="PATRIC" id="fig|518642.10.peg.2034"/>
<feature type="transmembrane region" description="Helical" evidence="2">
    <location>
        <begin position="100"/>
        <end position="126"/>
    </location>
</feature>
<sequence length="500" mass="53332">MTLLNHLAAWAMRLWMVRPRIRTLMIPLLGILATAFVLAPSAAADDPSDYKPGGVGDLMPSPMKPPENGTLFESYKPDAYDLDKQLSDDVTGGDMTDYGLYWVGVALMKVIVTVGRAAVVITQWVFKVVSLPEIEKAIARALEGAAGPMVESFLPAAVVVGVFIAWAKSSQTSVMGQMAWVFASAALATTLLTAPGTWIKGVDNGRQLGASVAMRTVGSGLSGSDQSALPFKTPEPTWTDNEKDNTIRRASDAVWRTYVAVPWCIADLGSIKACQKWGDEVLKKGTDLDAREDYLAENLDTDTVGKEAVAWRQGHNPGGRIGVLFAAIVPAIIFCGLMLALAFATLASLIGALLLLVCGVAFACMWCIPGKPRQWGVQWFEMLLGLVMVSFTTTMLTGAVMLVTVAVMSLLPTYGWLAVAGLNICTAVMAFRVRGRLDGVVSAGGAQMGGRSMIGSVARMAARRRLRRAIRLSGRGGRDTFGDMDRHPRPAGPGAPTVAP</sequence>
<evidence type="ECO:0000256" key="2">
    <source>
        <dbReference type="SAM" id="Phobius"/>
    </source>
</evidence>
<feature type="region of interest" description="Disordered" evidence="1">
    <location>
        <begin position="224"/>
        <end position="243"/>
    </location>
</feature>
<feature type="transmembrane region" description="Helical" evidence="2">
    <location>
        <begin position="179"/>
        <end position="199"/>
    </location>
</feature>
<keyword evidence="2" id="KW-0472">Membrane</keyword>
<feature type="transmembrane region" description="Helical" evidence="2">
    <location>
        <begin position="321"/>
        <end position="343"/>
    </location>
</feature>
<dbReference type="Proteomes" id="UP000176005">
    <property type="component" value="Unassembled WGS sequence"/>
</dbReference>
<proteinExistence type="predicted"/>
<feature type="non-terminal residue" evidence="3">
    <location>
        <position position="500"/>
    </location>
</feature>
<feature type="transmembrane region" description="Helical" evidence="2">
    <location>
        <begin position="349"/>
        <end position="368"/>
    </location>
</feature>
<accession>A0A1E7LC03</accession>
<feature type="transmembrane region" description="Helical" evidence="2">
    <location>
        <begin position="414"/>
        <end position="433"/>
    </location>
</feature>
<evidence type="ECO:0000256" key="1">
    <source>
        <dbReference type="SAM" id="MobiDB-lite"/>
    </source>
</evidence>
<keyword evidence="2" id="KW-1133">Transmembrane helix</keyword>
<feature type="region of interest" description="Disordered" evidence="1">
    <location>
        <begin position="474"/>
        <end position="500"/>
    </location>
</feature>
<dbReference type="RefSeq" id="WP_141747403.1">
    <property type="nucleotide sequence ID" value="NZ_LJGW01000042.1"/>
</dbReference>
<feature type="compositionally biased region" description="Basic and acidic residues" evidence="1">
    <location>
        <begin position="476"/>
        <end position="488"/>
    </location>
</feature>
<feature type="transmembrane region" description="Helical" evidence="2">
    <location>
        <begin position="380"/>
        <end position="408"/>
    </location>
</feature>
<organism evidence="3 4">
    <name type="scientific">Streptomyces nanshensis</name>
    <dbReference type="NCBI Taxonomy" id="518642"/>
    <lineage>
        <taxon>Bacteria</taxon>
        <taxon>Bacillati</taxon>
        <taxon>Actinomycetota</taxon>
        <taxon>Actinomycetes</taxon>
        <taxon>Kitasatosporales</taxon>
        <taxon>Streptomycetaceae</taxon>
        <taxon>Streptomyces</taxon>
    </lineage>
</organism>
<evidence type="ECO:0000313" key="4">
    <source>
        <dbReference type="Proteomes" id="UP000176005"/>
    </source>
</evidence>
<gene>
    <name evidence="3" type="ORF">AN218_02050</name>
</gene>
<reference evidence="3 4" key="1">
    <citation type="journal article" date="2016" name="Front. Microbiol.">
        <title>Comparative Genomics Analysis of Streptomyces Species Reveals Their Adaptation to the Marine Environment and Their Diversity at the Genomic Level.</title>
        <authorList>
            <person name="Tian X."/>
            <person name="Zhang Z."/>
            <person name="Yang T."/>
            <person name="Chen M."/>
            <person name="Li J."/>
            <person name="Chen F."/>
            <person name="Yang J."/>
            <person name="Li W."/>
            <person name="Zhang B."/>
            <person name="Zhang Z."/>
            <person name="Wu J."/>
            <person name="Zhang C."/>
            <person name="Long L."/>
            <person name="Xiao J."/>
        </authorList>
    </citation>
    <scope>NUCLEOTIDE SEQUENCE [LARGE SCALE GENOMIC DNA]</scope>
    <source>
        <strain evidence="3 4">SCSIO 10429</strain>
    </source>
</reference>
<dbReference type="AlphaFoldDB" id="A0A1E7LC03"/>
<keyword evidence="2" id="KW-0812">Transmembrane</keyword>
<keyword evidence="4" id="KW-1185">Reference proteome</keyword>
<name>A0A1E7LC03_9ACTN</name>